<dbReference type="AlphaFoldDB" id="X1CTN8"/>
<gene>
    <name evidence="2" type="ORF">S01H4_24694</name>
</gene>
<sequence length="187" mass="21421">KDDDWVSPEGGFWATLGILTPLHFNNAQLALFHYFAAILLTRVIKEEYNTIVQIKWPNDLLYKNKKLAGILIDYITSSQKNYLLIGMGVNLNNSSEEMPNNLKSITISIKDIIKKEVSLDNFAHQIGSHANHYFSPIIENNLKKIQNLIEEYNQHSRIYGKEVILDDSKRYYCNGVKIPKVAQNPPS</sequence>
<accession>X1CTN8</accession>
<dbReference type="Gene3D" id="3.30.930.10">
    <property type="entry name" value="Bira Bifunctional Protein, Domain 2"/>
    <property type="match status" value="1"/>
</dbReference>
<comment type="caution">
    <text evidence="2">The sequence shown here is derived from an EMBL/GenBank/DDBJ whole genome shotgun (WGS) entry which is preliminary data.</text>
</comment>
<evidence type="ECO:0000313" key="2">
    <source>
        <dbReference type="EMBL" id="GAG87581.1"/>
    </source>
</evidence>
<dbReference type="PROSITE" id="PS51733">
    <property type="entry name" value="BPL_LPL_CATALYTIC"/>
    <property type="match status" value="1"/>
</dbReference>
<organism evidence="2">
    <name type="scientific">marine sediment metagenome</name>
    <dbReference type="NCBI Taxonomy" id="412755"/>
    <lineage>
        <taxon>unclassified sequences</taxon>
        <taxon>metagenomes</taxon>
        <taxon>ecological metagenomes</taxon>
    </lineage>
</organism>
<evidence type="ECO:0000259" key="1">
    <source>
        <dbReference type="PROSITE" id="PS51733"/>
    </source>
</evidence>
<dbReference type="GO" id="GO:0005737">
    <property type="term" value="C:cytoplasm"/>
    <property type="evidence" value="ECO:0007669"/>
    <property type="project" value="TreeGrafter"/>
</dbReference>
<dbReference type="SUPFAM" id="SSF55681">
    <property type="entry name" value="Class II aaRS and biotin synthetases"/>
    <property type="match status" value="1"/>
</dbReference>
<dbReference type="InterPro" id="IPR004143">
    <property type="entry name" value="BPL_LPL_catalytic"/>
</dbReference>
<dbReference type="InterPro" id="IPR045864">
    <property type="entry name" value="aa-tRNA-synth_II/BPL/LPL"/>
</dbReference>
<proteinExistence type="predicted"/>
<feature type="domain" description="BPL/LPL catalytic" evidence="1">
    <location>
        <begin position="1"/>
        <end position="138"/>
    </location>
</feature>
<dbReference type="EMBL" id="BART01011638">
    <property type="protein sequence ID" value="GAG87581.1"/>
    <property type="molecule type" value="Genomic_DNA"/>
</dbReference>
<protein>
    <recommendedName>
        <fullName evidence="1">BPL/LPL catalytic domain-containing protein</fullName>
    </recommendedName>
</protein>
<dbReference type="PANTHER" id="PTHR12835">
    <property type="entry name" value="BIOTIN PROTEIN LIGASE"/>
    <property type="match status" value="1"/>
</dbReference>
<name>X1CTN8_9ZZZZ</name>
<reference evidence="2" key="1">
    <citation type="journal article" date="2014" name="Front. Microbiol.">
        <title>High frequency of phylogenetically diverse reductive dehalogenase-homologous genes in deep subseafloor sedimentary metagenomes.</title>
        <authorList>
            <person name="Kawai M."/>
            <person name="Futagami T."/>
            <person name="Toyoda A."/>
            <person name="Takaki Y."/>
            <person name="Nishi S."/>
            <person name="Hori S."/>
            <person name="Arai W."/>
            <person name="Tsubouchi T."/>
            <person name="Morono Y."/>
            <person name="Uchiyama I."/>
            <person name="Ito T."/>
            <person name="Fujiyama A."/>
            <person name="Inagaki F."/>
            <person name="Takami H."/>
        </authorList>
    </citation>
    <scope>NUCLEOTIDE SEQUENCE</scope>
    <source>
        <strain evidence="2">Expedition CK06-06</strain>
    </source>
</reference>
<feature type="non-terminal residue" evidence="2">
    <location>
        <position position="1"/>
    </location>
</feature>
<dbReference type="PANTHER" id="PTHR12835:SF5">
    <property type="entry name" value="BIOTIN--PROTEIN LIGASE"/>
    <property type="match status" value="1"/>
</dbReference>
<dbReference type="GO" id="GO:0004077">
    <property type="term" value="F:biotin--[biotin carboxyl-carrier protein] ligase activity"/>
    <property type="evidence" value="ECO:0007669"/>
    <property type="project" value="TreeGrafter"/>
</dbReference>
<dbReference type="Pfam" id="PF03099">
    <property type="entry name" value="BPL_LplA_LipB"/>
    <property type="match status" value="1"/>
</dbReference>